<dbReference type="FunFam" id="1.10.472.10:FF:000031">
    <property type="entry name" value="cyclin-L1-1-like isoform X1"/>
    <property type="match status" value="1"/>
</dbReference>
<protein>
    <submittedName>
        <fullName evidence="3">Cyclin</fullName>
    </submittedName>
</protein>
<feature type="domain" description="Cyclin-like" evidence="2">
    <location>
        <begin position="155"/>
        <end position="239"/>
    </location>
</feature>
<keyword evidence="1" id="KW-0195">Cyclin</keyword>
<dbReference type="InParanoid" id="A0A151ZG26"/>
<dbReference type="EMBL" id="LODT01000028">
    <property type="protein sequence ID" value="KYQ92932.1"/>
    <property type="molecule type" value="Genomic_DNA"/>
</dbReference>
<dbReference type="InterPro" id="IPR036915">
    <property type="entry name" value="Cyclin-like_sf"/>
</dbReference>
<dbReference type="PIRSF" id="PIRSF036580">
    <property type="entry name" value="Cyclin_L"/>
    <property type="match status" value="1"/>
</dbReference>
<dbReference type="FunCoup" id="A0A151ZG26">
    <property type="interactions" value="522"/>
</dbReference>
<dbReference type="Pfam" id="PF00134">
    <property type="entry name" value="Cyclin_N"/>
    <property type="match status" value="1"/>
</dbReference>
<dbReference type="Gene3D" id="1.10.472.10">
    <property type="entry name" value="Cyclin-like"/>
    <property type="match status" value="2"/>
</dbReference>
<dbReference type="InterPro" id="IPR043198">
    <property type="entry name" value="Cyclin/Ssn8"/>
</dbReference>
<dbReference type="AlphaFoldDB" id="A0A151ZG26"/>
<comment type="similarity">
    <text evidence="1">Belongs to the cyclin family.</text>
</comment>
<evidence type="ECO:0000256" key="1">
    <source>
        <dbReference type="RuleBase" id="RU000383"/>
    </source>
</evidence>
<name>A0A151ZG26_TIELA</name>
<reference evidence="3 4" key="1">
    <citation type="submission" date="2015-12" db="EMBL/GenBank/DDBJ databases">
        <title>Dictyostelia acquired genes for synthesis and detection of signals that induce cell-type specialization by lateral gene transfer from prokaryotes.</title>
        <authorList>
            <person name="Gloeckner G."/>
            <person name="Schaap P."/>
        </authorList>
    </citation>
    <scope>NUCLEOTIDE SEQUENCE [LARGE SCALE GENOMIC DNA]</scope>
    <source>
        <strain evidence="3 4">TK</strain>
    </source>
</reference>
<dbReference type="InterPro" id="IPR006671">
    <property type="entry name" value="Cyclin_N"/>
</dbReference>
<accession>A0A151ZG26</accession>
<dbReference type="SMART" id="SM00385">
    <property type="entry name" value="CYCLIN"/>
    <property type="match status" value="2"/>
</dbReference>
<organism evidence="3 4">
    <name type="scientific">Tieghemostelium lacteum</name>
    <name type="common">Slime mold</name>
    <name type="synonym">Dictyostelium lacteum</name>
    <dbReference type="NCBI Taxonomy" id="361077"/>
    <lineage>
        <taxon>Eukaryota</taxon>
        <taxon>Amoebozoa</taxon>
        <taxon>Evosea</taxon>
        <taxon>Eumycetozoa</taxon>
        <taxon>Dictyostelia</taxon>
        <taxon>Dictyosteliales</taxon>
        <taxon>Raperosteliaceae</taxon>
        <taxon>Tieghemostelium</taxon>
    </lineage>
</organism>
<sequence length="264" mass="31022">MNCNLYFTTDEIKNSTSRKDGISVEIEDNLRRYGAEIIQEGGILLQIPQATIASAQIIFHRFYCRNSFKKYELKNIAMGSLFIYCKYTTIHRKIRDFLNVFTYLWQRRDGVSIENIDYLDTTKQHYWDLKGDVMTAEYEILREFGFLLTVDLPHKYILNYMKLLDQSQGELAQKSWNYINDSMRTTLACQYKPEAIAASAIFLASRILKKSLPEEPYPWWEIFDVSKNEIESISIEMNKLYSKPKPYYINLIIDNNNGNELSNS</sequence>
<keyword evidence="4" id="KW-1185">Reference proteome</keyword>
<dbReference type="STRING" id="361077.A0A151ZG26"/>
<evidence type="ECO:0000313" key="3">
    <source>
        <dbReference type="EMBL" id="KYQ92932.1"/>
    </source>
</evidence>
<dbReference type="CDD" id="cd20533">
    <property type="entry name" value="CYCLIN_CCNL_rpt2"/>
    <property type="match status" value="1"/>
</dbReference>
<evidence type="ECO:0000313" key="4">
    <source>
        <dbReference type="Proteomes" id="UP000076078"/>
    </source>
</evidence>
<dbReference type="SUPFAM" id="SSF47954">
    <property type="entry name" value="Cyclin-like"/>
    <property type="match status" value="2"/>
</dbReference>
<evidence type="ECO:0000259" key="2">
    <source>
        <dbReference type="SMART" id="SM00385"/>
    </source>
</evidence>
<dbReference type="PANTHER" id="PTHR10026">
    <property type="entry name" value="CYCLIN"/>
    <property type="match status" value="1"/>
</dbReference>
<proteinExistence type="inferred from homology"/>
<dbReference type="Proteomes" id="UP000076078">
    <property type="component" value="Unassembled WGS sequence"/>
</dbReference>
<dbReference type="GO" id="GO:0006357">
    <property type="term" value="P:regulation of transcription by RNA polymerase II"/>
    <property type="evidence" value="ECO:0007669"/>
    <property type="project" value="InterPro"/>
</dbReference>
<dbReference type="GO" id="GO:0016538">
    <property type="term" value="F:cyclin-dependent protein serine/threonine kinase regulator activity"/>
    <property type="evidence" value="ECO:0007669"/>
    <property type="project" value="InterPro"/>
</dbReference>
<gene>
    <name evidence="3" type="ORF">DLAC_05527</name>
</gene>
<dbReference type="CDD" id="cd20532">
    <property type="entry name" value="CYCLIN_CCNL_rpt1"/>
    <property type="match status" value="1"/>
</dbReference>
<dbReference type="OrthoDB" id="10264655at2759"/>
<feature type="domain" description="Cyclin-like" evidence="2">
    <location>
        <begin position="36"/>
        <end position="142"/>
    </location>
</feature>
<dbReference type="InterPro" id="IPR013763">
    <property type="entry name" value="Cyclin-like_dom"/>
</dbReference>
<dbReference type="OMA" id="WEDVWSV"/>
<comment type="caution">
    <text evidence="3">The sequence shown here is derived from an EMBL/GenBank/DDBJ whole genome shotgun (WGS) entry which is preliminary data.</text>
</comment>